<feature type="transmembrane region" description="Helical" evidence="8">
    <location>
        <begin position="97"/>
        <end position="116"/>
    </location>
</feature>
<dbReference type="PANTHER" id="PTHR11920">
    <property type="entry name" value="GUANYLYL CYCLASE"/>
    <property type="match status" value="1"/>
</dbReference>
<dbReference type="SUPFAM" id="SSF55073">
    <property type="entry name" value="Nucleotide cyclase"/>
    <property type="match status" value="1"/>
</dbReference>
<evidence type="ECO:0000256" key="3">
    <source>
        <dbReference type="ARBA" id="ARBA00022741"/>
    </source>
</evidence>
<keyword evidence="4 8" id="KW-1133">Transmembrane helix</keyword>
<sequence length="424" mass="46204">MKASGLAVIERLRKVKWPVWLKGLASAGISSTDPYVRRRQMVVNVSALVGIADNLFHTIQNLTYAFHELMPLSIYGIIMICLFAVTSRLHRFGDNVAAIYFVLVIAAGNTFVVWSLGLESGTQAYFALGGAAFIFFGVGHWRLFAGCFCLALVLLVSTYVFAPDVGPVMPHDLAFRKQLAAQVMVNVLIISSVLIVYALTALHRAEAALAAEHERAETLIETIMPRAIADRLKKAPETRIADRHDAVTVLFADLVGFTPAARNLQPDEVVGFLDGLFRDFDHLVEEFGVEKIKTIGDAYMVVGGLHGPAHDAAVAVGHLALKMMGVIQSCEPLSGVHLNLRIGIHTGPAIAGVIGKRRFSYDVWGDAVNIASRMESHSVAGEIQVTDVFRNMAEPKFDFQERGVVEIKGVGKMRTAFLKGVKHG</sequence>
<dbReference type="Pfam" id="PF20967">
    <property type="entry name" value="MASE7"/>
    <property type="match status" value="1"/>
</dbReference>
<comment type="similarity">
    <text evidence="7">Belongs to the adenylyl cyclase class-4/guanylyl cyclase family.</text>
</comment>
<dbReference type="RefSeq" id="WP_055671872.1">
    <property type="nucleotide sequence ID" value="NZ_CXWD01000007.1"/>
</dbReference>
<comment type="subcellular location">
    <subcellularLocation>
        <location evidence="1">Membrane</location>
    </subcellularLocation>
</comment>
<dbReference type="EC" id="4.6.1.1" evidence="10"/>
<dbReference type="PANTHER" id="PTHR11920:SF335">
    <property type="entry name" value="GUANYLATE CYCLASE"/>
    <property type="match status" value="1"/>
</dbReference>
<dbReference type="GO" id="GO:0000166">
    <property type="term" value="F:nucleotide binding"/>
    <property type="evidence" value="ECO:0007669"/>
    <property type="project" value="UniProtKB-KW"/>
</dbReference>
<evidence type="ECO:0000256" key="1">
    <source>
        <dbReference type="ARBA" id="ARBA00004370"/>
    </source>
</evidence>
<dbReference type="STRING" id="388408.LAX5112_02244"/>
<protein>
    <submittedName>
        <fullName evidence="10">Adenylate cyclase</fullName>
        <ecNumber evidence="10">4.6.1.1</ecNumber>
    </submittedName>
</protein>
<evidence type="ECO:0000256" key="8">
    <source>
        <dbReference type="SAM" id="Phobius"/>
    </source>
</evidence>
<evidence type="ECO:0000256" key="2">
    <source>
        <dbReference type="ARBA" id="ARBA00022692"/>
    </source>
</evidence>
<dbReference type="EMBL" id="CXWD01000007">
    <property type="protein sequence ID" value="CTQ69775.1"/>
    <property type="molecule type" value="Genomic_DNA"/>
</dbReference>
<evidence type="ECO:0000313" key="10">
    <source>
        <dbReference type="EMBL" id="CTQ69775.1"/>
    </source>
</evidence>
<dbReference type="PROSITE" id="PS50125">
    <property type="entry name" value="GUANYLATE_CYCLASE_2"/>
    <property type="match status" value="1"/>
</dbReference>
<dbReference type="PROSITE" id="PS00452">
    <property type="entry name" value="GUANYLATE_CYCLASE_1"/>
    <property type="match status" value="1"/>
</dbReference>
<feature type="transmembrane region" description="Helical" evidence="8">
    <location>
        <begin position="143"/>
        <end position="162"/>
    </location>
</feature>
<dbReference type="AlphaFoldDB" id="A0A0M7A3X7"/>
<evidence type="ECO:0000256" key="5">
    <source>
        <dbReference type="ARBA" id="ARBA00023136"/>
    </source>
</evidence>
<dbReference type="InterPro" id="IPR001054">
    <property type="entry name" value="A/G_cyclase"/>
</dbReference>
<dbReference type="GO" id="GO:0009190">
    <property type="term" value="P:cyclic nucleotide biosynthetic process"/>
    <property type="evidence" value="ECO:0007669"/>
    <property type="project" value="InterPro"/>
</dbReference>
<keyword evidence="2 8" id="KW-0812">Transmembrane</keyword>
<reference evidence="11" key="1">
    <citation type="submission" date="2015-07" db="EMBL/GenBank/DDBJ databases">
        <authorList>
            <person name="Rodrigo-Torres Lidia"/>
            <person name="Arahal R.David."/>
        </authorList>
    </citation>
    <scope>NUCLEOTIDE SEQUENCE [LARGE SCALE GENOMIC DNA]</scope>
    <source>
        <strain evidence="11">CECT 5112</strain>
    </source>
</reference>
<evidence type="ECO:0000259" key="9">
    <source>
        <dbReference type="PROSITE" id="PS50125"/>
    </source>
</evidence>
<dbReference type="Proteomes" id="UP000053235">
    <property type="component" value="Unassembled WGS sequence"/>
</dbReference>
<organism evidence="10 11">
    <name type="scientific">Roseibium alexandrii</name>
    <dbReference type="NCBI Taxonomy" id="388408"/>
    <lineage>
        <taxon>Bacteria</taxon>
        <taxon>Pseudomonadati</taxon>
        <taxon>Pseudomonadota</taxon>
        <taxon>Alphaproteobacteria</taxon>
        <taxon>Hyphomicrobiales</taxon>
        <taxon>Stappiaceae</taxon>
        <taxon>Roseibium</taxon>
    </lineage>
</organism>
<dbReference type="GO" id="GO:0035556">
    <property type="term" value="P:intracellular signal transduction"/>
    <property type="evidence" value="ECO:0007669"/>
    <property type="project" value="InterPro"/>
</dbReference>
<dbReference type="InterPro" id="IPR048432">
    <property type="entry name" value="MASE7"/>
</dbReference>
<keyword evidence="5 8" id="KW-0472">Membrane</keyword>
<name>A0A0M7A3X7_9HYPH</name>
<dbReference type="GO" id="GO:0004016">
    <property type="term" value="F:adenylate cyclase activity"/>
    <property type="evidence" value="ECO:0007669"/>
    <property type="project" value="UniProtKB-EC"/>
</dbReference>
<dbReference type="InterPro" id="IPR050401">
    <property type="entry name" value="Cyclic_nucleotide_synthase"/>
</dbReference>
<dbReference type="InterPro" id="IPR018297">
    <property type="entry name" value="A/G_cyclase_CS"/>
</dbReference>
<proteinExistence type="inferred from homology"/>
<dbReference type="CDD" id="cd07302">
    <property type="entry name" value="CHD"/>
    <property type="match status" value="1"/>
</dbReference>
<dbReference type="Gene3D" id="3.30.70.1230">
    <property type="entry name" value="Nucleotide cyclase"/>
    <property type="match status" value="1"/>
</dbReference>
<accession>A0A0M7A3X7</accession>
<keyword evidence="11" id="KW-1185">Reference proteome</keyword>
<evidence type="ECO:0000256" key="7">
    <source>
        <dbReference type="RuleBase" id="RU000405"/>
    </source>
</evidence>
<gene>
    <name evidence="10" type="primary">cya_1</name>
    <name evidence="10" type="ORF">LAX5112_02244</name>
</gene>
<feature type="domain" description="Guanylate cyclase" evidence="9">
    <location>
        <begin position="248"/>
        <end position="375"/>
    </location>
</feature>
<keyword evidence="3" id="KW-0547">Nucleotide-binding</keyword>
<evidence type="ECO:0000256" key="4">
    <source>
        <dbReference type="ARBA" id="ARBA00022989"/>
    </source>
</evidence>
<feature type="transmembrane region" description="Helical" evidence="8">
    <location>
        <begin position="182"/>
        <end position="202"/>
    </location>
</feature>
<dbReference type="Pfam" id="PF00211">
    <property type="entry name" value="Guanylate_cyc"/>
    <property type="match status" value="1"/>
</dbReference>
<keyword evidence="6 7" id="KW-0456">Lyase</keyword>
<feature type="transmembrane region" description="Helical" evidence="8">
    <location>
        <begin position="65"/>
        <end position="85"/>
    </location>
</feature>
<evidence type="ECO:0000313" key="11">
    <source>
        <dbReference type="Proteomes" id="UP000053235"/>
    </source>
</evidence>
<evidence type="ECO:0000256" key="6">
    <source>
        <dbReference type="ARBA" id="ARBA00023239"/>
    </source>
</evidence>
<dbReference type="OrthoDB" id="315417at2"/>
<dbReference type="SMART" id="SM00044">
    <property type="entry name" value="CYCc"/>
    <property type="match status" value="1"/>
</dbReference>
<dbReference type="InterPro" id="IPR029787">
    <property type="entry name" value="Nucleotide_cyclase"/>
</dbReference>
<dbReference type="GO" id="GO:0016020">
    <property type="term" value="C:membrane"/>
    <property type="evidence" value="ECO:0007669"/>
    <property type="project" value="UniProtKB-SubCell"/>
</dbReference>